<dbReference type="PANTHER" id="PTHR43584:SF8">
    <property type="entry name" value="N-ACETYLMURAMATE ALPHA-1-PHOSPHATE URIDYLYLTRANSFERASE"/>
    <property type="match status" value="1"/>
</dbReference>
<dbReference type="InterPro" id="IPR050065">
    <property type="entry name" value="GlmU-like"/>
</dbReference>
<keyword evidence="1" id="KW-0808">Transferase</keyword>
<evidence type="ECO:0000256" key="2">
    <source>
        <dbReference type="ARBA" id="ARBA00022695"/>
    </source>
</evidence>
<dbReference type="Gene3D" id="2.160.10.10">
    <property type="entry name" value="Hexapeptide repeat proteins"/>
    <property type="match status" value="1"/>
</dbReference>
<dbReference type="Pfam" id="PF25087">
    <property type="entry name" value="GMPPB_C"/>
    <property type="match status" value="1"/>
</dbReference>
<dbReference type="EMBL" id="CP006868">
    <property type="protein sequence ID" value="UXD22390.1"/>
    <property type="molecule type" value="Genomic_DNA"/>
</dbReference>
<sequence>MHHQELRLRMSGNRVVYQSLNAAVLAGDGKWSERFTTYLMGKKVIEYPIDVLMKRGFDVAVLARDEERFEDLGIPILKQRRKGLVGALLDVVDQMGTPVLIVYGDVIADENFYLSPLSAPAKCSVSAVPFVPSPRHSTLDLSGKALATGATSSYIFGGVMLLDTPCVEELRKYSDLIKAINDMISKNLVDVILYDGMWIDIDEPKDLIKALRILIENKVRGEFISSDAEVHPTAVIKGKVYIDRKAKIGPYVIIEGPAYIGKNVVIEALSYIKSSSVEEHSLVETFTRIEKSVIQPGAKIKAFERLEEEVIYEKT</sequence>
<organism evidence="4 5">
    <name type="scientific">Ignicoccus pacificus DSM 13166</name>
    <dbReference type="NCBI Taxonomy" id="940294"/>
    <lineage>
        <taxon>Archaea</taxon>
        <taxon>Thermoproteota</taxon>
        <taxon>Thermoprotei</taxon>
        <taxon>Desulfurococcales</taxon>
        <taxon>Desulfurococcaceae</taxon>
        <taxon>Ignicoccus</taxon>
    </lineage>
</organism>
<evidence type="ECO:0000259" key="3">
    <source>
        <dbReference type="Pfam" id="PF25087"/>
    </source>
</evidence>
<dbReference type="Proteomes" id="UP001063698">
    <property type="component" value="Chromosome"/>
</dbReference>
<dbReference type="PANTHER" id="PTHR43584">
    <property type="entry name" value="NUCLEOTIDYL TRANSFERASE"/>
    <property type="match status" value="1"/>
</dbReference>
<evidence type="ECO:0000313" key="5">
    <source>
        <dbReference type="Proteomes" id="UP001063698"/>
    </source>
</evidence>
<reference evidence="4" key="1">
    <citation type="submission" date="2013-11" db="EMBL/GenBank/DDBJ databases">
        <title>Comparative genomics of Ignicoccus.</title>
        <authorList>
            <person name="Podar M."/>
        </authorList>
    </citation>
    <scope>NUCLEOTIDE SEQUENCE</scope>
    <source>
        <strain evidence="4">DSM 13166</strain>
    </source>
</reference>
<evidence type="ECO:0000256" key="1">
    <source>
        <dbReference type="ARBA" id="ARBA00022679"/>
    </source>
</evidence>
<evidence type="ECO:0000313" key="4">
    <source>
        <dbReference type="EMBL" id="UXD22390.1"/>
    </source>
</evidence>
<feature type="domain" description="Mannose-1-phosphate guanyltransferase C-terminal" evidence="3">
    <location>
        <begin position="236"/>
        <end position="311"/>
    </location>
</feature>
<dbReference type="AlphaFoldDB" id="A0A977KB50"/>
<dbReference type="SUPFAM" id="SSF53448">
    <property type="entry name" value="Nucleotide-diphospho-sugar transferases"/>
    <property type="match status" value="1"/>
</dbReference>
<keyword evidence="5" id="KW-1185">Reference proteome</keyword>
<proteinExistence type="predicted"/>
<dbReference type="GO" id="GO:0016779">
    <property type="term" value="F:nucleotidyltransferase activity"/>
    <property type="evidence" value="ECO:0007669"/>
    <property type="project" value="UniProtKB-KW"/>
</dbReference>
<dbReference type="KEGG" id="ipc:IPA_04250"/>
<dbReference type="InterPro" id="IPR029044">
    <property type="entry name" value="Nucleotide-diphossugar_trans"/>
</dbReference>
<accession>A0A977KB50</accession>
<name>A0A977KB50_9CREN</name>
<dbReference type="InterPro" id="IPR056729">
    <property type="entry name" value="GMPPB_C"/>
</dbReference>
<gene>
    <name evidence="4" type="ORF">IPA_04250</name>
</gene>
<dbReference type="Gene3D" id="3.90.550.10">
    <property type="entry name" value="Spore Coat Polysaccharide Biosynthesis Protein SpsA, Chain A"/>
    <property type="match status" value="1"/>
</dbReference>
<keyword evidence="2" id="KW-0548">Nucleotidyltransferase</keyword>
<protein>
    <recommendedName>
        <fullName evidence="3">Mannose-1-phosphate guanyltransferase C-terminal domain-containing protein</fullName>
    </recommendedName>
</protein>